<dbReference type="Proteomes" id="UP001555786">
    <property type="component" value="Unassembled WGS sequence"/>
</dbReference>
<feature type="region of interest" description="Disordered" evidence="7">
    <location>
        <begin position="1"/>
        <end position="23"/>
    </location>
</feature>
<comment type="caution">
    <text evidence="10">The sequence shown here is derived from an EMBL/GenBank/DDBJ whole genome shotgun (WGS) entry which is preliminary data.</text>
</comment>
<keyword evidence="3" id="KW-0997">Cell inner membrane</keyword>
<keyword evidence="2" id="KW-1003">Cell membrane</keyword>
<evidence type="ECO:0000313" key="11">
    <source>
        <dbReference type="Proteomes" id="UP001555786"/>
    </source>
</evidence>
<evidence type="ECO:0000256" key="5">
    <source>
        <dbReference type="ARBA" id="ARBA00022989"/>
    </source>
</evidence>
<feature type="transmembrane region" description="Helical" evidence="8">
    <location>
        <begin position="32"/>
        <end position="52"/>
    </location>
</feature>
<evidence type="ECO:0000256" key="3">
    <source>
        <dbReference type="ARBA" id="ARBA00022519"/>
    </source>
</evidence>
<keyword evidence="5 8" id="KW-1133">Transmembrane helix</keyword>
<evidence type="ECO:0000256" key="7">
    <source>
        <dbReference type="SAM" id="MobiDB-lite"/>
    </source>
</evidence>
<name>A0ABV3PIZ4_9HYPH</name>
<keyword evidence="4 8" id="KW-0812">Transmembrane</keyword>
<dbReference type="RefSeq" id="WP_367623609.1">
    <property type="nucleotide sequence ID" value="NZ_JBFNQD010000002.1"/>
</dbReference>
<evidence type="ECO:0000259" key="9">
    <source>
        <dbReference type="Pfam" id="PF02470"/>
    </source>
</evidence>
<evidence type="ECO:0000256" key="1">
    <source>
        <dbReference type="ARBA" id="ARBA00004533"/>
    </source>
</evidence>
<proteinExistence type="predicted"/>
<sequence length="571" mass="61174">MTDSDAPKNGAFEHGDGPATPEIGKPRRRLPLIWLVPLAAIGIGLYLAWVTLSEKGPEITISFRTAEGLEPGKTQLRYKAIVFGTVKSVTLAPDGSHVIATAEMSKQAAPLMRRDSLFWVVRPRLSASSGVSGLSTLLSGVYIEFDPAKSGETTDSFTGLEVPPVIPTDAPGTEFALKATKIGSVGVGSPIFYRGLEVGQVLGYDSSNASAGITIRAFVRDPYDREVLTSSNFWSASGVSLTTGPQGFRLQLDSLQALLAGGIAFDTPTGVPAGERAPPKTAFTLYSDQASADEARYTIRLRYLVYFDSSVGGLVPGSNVEWHGLKIGQVVDVNLQYDVTKNAPRAPVLIEIEPQRVQVVGATGPIDPETVLKSLVAKGLRAEIKTSNYLTGQSVVSLDIDPKAAPAQLGTGDAYPVIPTNPNQFDSALRSVNDILDRISKLPLDKLVLQANDTMKSFQDLAAGPEIKESLRSLAGALTSARELIDKAKTDLAPAMQRLQPVLDTAQQSMKRINSTLGSFDQGYGGSSSFKRDLTRLMSQVDDAVRSIRVLTDYMQQHPESLIRGKTRGSN</sequence>
<accession>A0ABV3PIZ4</accession>
<keyword evidence="11" id="KW-1185">Reference proteome</keyword>
<dbReference type="PANTHER" id="PTHR30462:SF0">
    <property type="entry name" value="INTERMEMBRANE TRANSPORT PROTEIN YEBT"/>
    <property type="match status" value="1"/>
</dbReference>
<dbReference type="Pfam" id="PF02470">
    <property type="entry name" value="MlaD"/>
    <property type="match status" value="2"/>
</dbReference>
<evidence type="ECO:0000256" key="4">
    <source>
        <dbReference type="ARBA" id="ARBA00022692"/>
    </source>
</evidence>
<feature type="domain" description="Mce/MlaD" evidence="9">
    <location>
        <begin position="56"/>
        <end position="147"/>
    </location>
</feature>
<evidence type="ECO:0000256" key="2">
    <source>
        <dbReference type="ARBA" id="ARBA00022475"/>
    </source>
</evidence>
<feature type="domain" description="Mce/MlaD" evidence="9">
    <location>
        <begin position="302"/>
        <end position="399"/>
    </location>
</feature>
<evidence type="ECO:0000256" key="6">
    <source>
        <dbReference type="ARBA" id="ARBA00023136"/>
    </source>
</evidence>
<evidence type="ECO:0000313" key="10">
    <source>
        <dbReference type="EMBL" id="MEW9305606.1"/>
    </source>
</evidence>
<protein>
    <submittedName>
        <fullName evidence="10">MlaD family protein</fullName>
    </submittedName>
</protein>
<dbReference type="InterPro" id="IPR051800">
    <property type="entry name" value="PqiA-PqiB_transport"/>
</dbReference>
<comment type="subcellular location">
    <subcellularLocation>
        <location evidence="1">Cell inner membrane</location>
    </subcellularLocation>
</comment>
<dbReference type="EMBL" id="JBFNQD010000002">
    <property type="protein sequence ID" value="MEW9305606.1"/>
    <property type="molecule type" value="Genomic_DNA"/>
</dbReference>
<gene>
    <name evidence="10" type="ORF">ABXS05_08665</name>
</gene>
<dbReference type="PANTHER" id="PTHR30462">
    <property type="entry name" value="INTERMEMBRANE TRANSPORT PROTEIN PQIB-RELATED"/>
    <property type="match status" value="1"/>
</dbReference>
<keyword evidence="6 8" id="KW-0472">Membrane</keyword>
<organism evidence="10 11">
    <name type="scientific">Labrys neptuniae</name>
    <dbReference type="NCBI Taxonomy" id="376174"/>
    <lineage>
        <taxon>Bacteria</taxon>
        <taxon>Pseudomonadati</taxon>
        <taxon>Pseudomonadota</taxon>
        <taxon>Alphaproteobacteria</taxon>
        <taxon>Hyphomicrobiales</taxon>
        <taxon>Xanthobacteraceae</taxon>
        <taxon>Labrys</taxon>
    </lineage>
</organism>
<reference evidence="10 11" key="1">
    <citation type="submission" date="2024-07" db="EMBL/GenBank/DDBJ databases">
        <title>Description of Labrys sedimenti sp. nov., isolated from a diclofenac-degrading enrichment culture.</title>
        <authorList>
            <person name="Tancsics A."/>
            <person name="Csepanyi A."/>
        </authorList>
    </citation>
    <scope>NUCLEOTIDE SEQUENCE [LARGE SCALE GENOMIC DNA]</scope>
    <source>
        <strain evidence="10 11">LMG 23578</strain>
    </source>
</reference>
<evidence type="ECO:0000256" key="8">
    <source>
        <dbReference type="SAM" id="Phobius"/>
    </source>
</evidence>
<dbReference type="InterPro" id="IPR003399">
    <property type="entry name" value="Mce/MlaD"/>
</dbReference>